<dbReference type="RefSeq" id="WP_136393454.1">
    <property type="nucleotide sequence ID" value="NZ_SSND01000001.1"/>
</dbReference>
<accession>A0A4S3MRG3</accession>
<protein>
    <submittedName>
        <fullName evidence="1">Uncharacterized protein</fullName>
    </submittedName>
</protein>
<proteinExistence type="predicted"/>
<keyword evidence="2" id="KW-1185">Reference proteome</keyword>
<dbReference type="OrthoDB" id="507028at2"/>
<dbReference type="Proteomes" id="UP000309450">
    <property type="component" value="Unassembled WGS sequence"/>
</dbReference>
<organism evidence="1 2">
    <name type="scientific">Aliigemmobacter aestuarii</name>
    <dbReference type="NCBI Taxonomy" id="1445661"/>
    <lineage>
        <taxon>Bacteria</taxon>
        <taxon>Pseudomonadati</taxon>
        <taxon>Pseudomonadota</taxon>
        <taxon>Alphaproteobacteria</taxon>
        <taxon>Rhodobacterales</taxon>
        <taxon>Paracoccaceae</taxon>
        <taxon>Aliigemmobacter</taxon>
    </lineage>
</organism>
<reference evidence="1 2" key="1">
    <citation type="submission" date="2019-04" db="EMBL/GenBank/DDBJ databases">
        <title>Draft genome sequence of Gemmobacter aestuarii sp. nov.</title>
        <authorList>
            <person name="Hameed A."/>
            <person name="Lin S.-Y."/>
            <person name="Shahina M."/>
            <person name="Lai W.-A."/>
            <person name="Young C.-C."/>
        </authorList>
    </citation>
    <scope>NUCLEOTIDE SEQUENCE [LARGE SCALE GENOMIC DNA]</scope>
    <source>
        <strain evidence="1 2">CC-PW-75</strain>
    </source>
</reference>
<dbReference type="AlphaFoldDB" id="A0A4S3MRG3"/>
<name>A0A4S3MRG3_9RHOB</name>
<gene>
    <name evidence="1" type="ORF">E7811_04995</name>
</gene>
<dbReference type="EMBL" id="SSND01000001">
    <property type="protein sequence ID" value="THD85078.1"/>
    <property type="molecule type" value="Genomic_DNA"/>
</dbReference>
<sequence>MLNTGVPAMRRNRRTGRFLTDWEARLCNEGAKVDQGHFRACLHEHRLPFIVIPHEYNMIWPEALDIWR</sequence>
<evidence type="ECO:0000313" key="1">
    <source>
        <dbReference type="EMBL" id="THD85078.1"/>
    </source>
</evidence>
<evidence type="ECO:0000313" key="2">
    <source>
        <dbReference type="Proteomes" id="UP000309450"/>
    </source>
</evidence>
<comment type="caution">
    <text evidence="1">The sequence shown here is derived from an EMBL/GenBank/DDBJ whole genome shotgun (WGS) entry which is preliminary data.</text>
</comment>